<dbReference type="Gene3D" id="3.40.1190.20">
    <property type="match status" value="1"/>
</dbReference>
<name>A0A6L6HUM6_9RHOB</name>
<dbReference type="InterPro" id="IPR017953">
    <property type="entry name" value="Carbohydrate_kinase_pred_CS"/>
</dbReference>
<dbReference type="PANTHER" id="PTHR12592:SF0">
    <property type="entry name" value="ATP-DEPENDENT (S)-NAD(P)H-HYDRATE DEHYDRATASE"/>
    <property type="match status" value="1"/>
</dbReference>
<keyword evidence="4 6" id="KW-0520">NAD</keyword>
<evidence type="ECO:0000256" key="1">
    <source>
        <dbReference type="ARBA" id="ARBA00022741"/>
    </source>
</evidence>
<keyword evidence="9" id="KW-1185">Reference proteome</keyword>
<dbReference type="SUPFAM" id="SSF53613">
    <property type="entry name" value="Ribokinase-like"/>
    <property type="match status" value="1"/>
</dbReference>
<comment type="caution">
    <text evidence="6">Lacks conserved residue(s) required for the propagation of feature annotation.</text>
</comment>
<keyword evidence="5 6" id="KW-0456">Lyase</keyword>
<evidence type="ECO:0000256" key="6">
    <source>
        <dbReference type="HAMAP-Rule" id="MF_01965"/>
    </source>
</evidence>
<evidence type="ECO:0000313" key="8">
    <source>
        <dbReference type="EMBL" id="MTE01018.1"/>
    </source>
</evidence>
<keyword evidence="1 6" id="KW-0547">Nucleotide-binding</keyword>
<protein>
    <recommendedName>
        <fullName evidence="6">ADP-dependent (S)-NAD(P)H-hydrate dehydratase</fullName>
        <ecNumber evidence="6">4.2.1.136</ecNumber>
    </recommendedName>
    <alternativeName>
        <fullName evidence="6">ADP-dependent NAD(P)HX dehydratase</fullName>
    </alternativeName>
</protein>
<evidence type="ECO:0000256" key="4">
    <source>
        <dbReference type="ARBA" id="ARBA00023027"/>
    </source>
</evidence>
<gene>
    <name evidence="6" type="primary">nnrD</name>
    <name evidence="8" type="ORF">GIY56_12000</name>
</gene>
<feature type="binding site" evidence="6">
    <location>
        <position position="232"/>
    </location>
    <ligand>
        <name>(6S)-NADPHX</name>
        <dbReference type="ChEBI" id="CHEBI:64076"/>
    </ligand>
</feature>
<dbReference type="GO" id="GO:0110051">
    <property type="term" value="P:metabolite repair"/>
    <property type="evidence" value="ECO:0007669"/>
    <property type="project" value="TreeGrafter"/>
</dbReference>
<accession>A0A6L6HUM6</accession>
<dbReference type="NCBIfam" id="TIGR00196">
    <property type="entry name" value="yjeF_cterm"/>
    <property type="match status" value="1"/>
</dbReference>
<dbReference type="GO" id="GO:0046496">
    <property type="term" value="P:nicotinamide nucleotide metabolic process"/>
    <property type="evidence" value="ECO:0007669"/>
    <property type="project" value="UniProtKB-UniRule"/>
</dbReference>
<feature type="binding site" evidence="6">
    <location>
        <position position="231"/>
    </location>
    <ligand>
        <name>AMP</name>
        <dbReference type="ChEBI" id="CHEBI:456215"/>
    </ligand>
</feature>
<comment type="catalytic activity">
    <reaction evidence="6">
        <text>(6S)-NADPHX + ADP = AMP + phosphate + NADPH + H(+)</text>
        <dbReference type="Rhea" id="RHEA:32235"/>
        <dbReference type="ChEBI" id="CHEBI:15378"/>
        <dbReference type="ChEBI" id="CHEBI:43474"/>
        <dbReference type="ChEBI" id="CHEBI:57783"/>
        <dbReference type="ChEBI" id="CHEBI:64076"/>
        <dbReference type="ChEBI" id="CHEBI:456215"/>
        <dbReference type="ChEBI" id="CHEBI:456216"/>
        <dbReference type="EC" id="4.2.1.136"/>
    </reaction>
</comment>
<comment type="catalytic activity">
    <reaction evidence="6">
        <text>(6S)-NADHX + ADP = AMP + phosphate + NADH + H(+)</text>
        <dbReference type="Rhea" id="RHEA:32223"/>
        <dbReference type="ChEBI" id="CHEBI:15378"/>
        <dbReference type="ChEBI" id="CHEBI:43474"/>
        <dbReference type="ChEBI" id="CHEBI:57945"/>
        <dbReference type="ChEBI" id="CHEBI:64074"/>
        <dbReference type="ChEBI" id="CHEBI:456215"/>
        <dbReference type="ChEBI" id="CHEBI:456216"/>
        <dbReference type="EC" id="4.2.1.136"/>
    </reaction>
</comment>
<dbReference type="GO" id="GO:0005524">
    <property type="term" value="F:ATP binding"/>
    <property type="evidence" value="ECO:0007669"/>
    <property type="project" value="UniProtKB-KW"/>
</dbReference>
<feature type="domain" description="YjeF C-terminal" evidence="7">
    <location>
        <begin position="9"/>
        <end position="291"/>
    </location>
</feature>
<dbReference type="PROSITE" id="PS01050">
    <property type="entry name" value="YJEF_C_2"/>
    <property type="match status" value="1"/>
</dbReference>
<dbReference type="PROSITE" id="PS51383">
    <property type="entry name" value="YJEF_C_3"/>
    <property type="match status" value="1"/>
</dbReference>
<dbReference type="Proteomes" id="UP000481417">
    <property type="component" value="Unassembled WGS sequence"/>
</dbReference>
<comment type="function">
    <text evidence="6">Catalyzes the dehydration of the S-form of NAD(P)HX at the expense of ADP, which is converted to AMP. Together with NAD(P)HX epimerase, which catalyzes the epimerization of the S- and R-forms, the enzyme allows the repair of both epimers of NAD(P)HX, a damaged form of NAD(P)H that is a result of enzymatic or heat-dependent hydration.</text>
</comment>
<dbReference type="HAMAP" id="MF_01965">
    <property type="entry name" value="NADHX_dehydratase"/>
    <property type="match status" value="1"/>
</dbReference>
<feature type="binding site" evidence="6">
    <location>
        <begin position="202"/>
        <end position="206"/>
    </location>
    <ligand>
        <name>AMP</name>
        <dbReference type="ChEBI" id="CHEBI:456215"/>
    </ligand>
</feature>
<proteinExistence type="inferred from homology"/>
<dbReference type="Pfam" id="PF01256">
    <property type="entry name" value="Carb_kinase"/>
    <property type="match status" value="1"/>
</dbReference>
<dbReference type="PANTHER" id="PTHR12592">
    <property type="entry name" value="ATP-DEPENDENT (S)-NAD(P)H-HYDRATE DEHYDRATASE FAMILY MEMBER"/>
    <property type="match status" value="1"/>
</dbReference>
<comment type="caution">
    <text evidence="8">The sequence shown here is derived from an EMBL/GenBank/DDBJ whole genome shotgun (WGS) entry which is preliminary data.</text>
</comment>
<evidence type="ECO:0000259" key="7">
    <source>
        <dbReference type="PROSITE" id="PS51383"/>
    </source>
</evidence>
<dbReference type="GO" id="GO:0052855">
    <property type="term" value="F:ADP-dependent NAD(P)H-hydrate dehydratase activity"/>
    <property type="evidence" value="ECO:0007669"/>
    <property type="project" value="UniProtKB-UniRule"/>
</dbReference>
<feature type="binding site" evidence="6">
    <location>
        <position position="165"/>
    </location>
    <ligand>
        <name>(6S)-NADPHX</name>
        <dbReference type="ChEBI" id="CHEBI:64076"/>
    </ligand>
</feature>
<evidence type="ECO:0000313" key="9">
    <source>
        <dbReference type="Proteomes" id="UP000481417"/>
    </source>
</evidence>
<comment type="similarity">
    <text evidence="6">Belongs to the NnrD/CARKD family.</text>
</comment>
<comment type="subunit">
    <text evidence="6">Homotetramer.</text>
</comment>
<dbReference type="CDD" id="cd01171">
    <property type="entry name" value="YXKO-related"/>
    <property type="match status" value="1"/>
</dbReference>
<evidence type="ECO:0000256" key="2">
    <source>
        <dbReference type="ARBA" id="ARBA00022840"/>
    </source>
</evidence>
<comment type="cofactor">
    <cofactor evidence="6">
        <name>Mg(2+)</name>
        <dbReference type="ChEBI" id="CHEBI:18420"/>
    </cofactor>
</comment>
<dbReference type="InterPro" id="IPR000631">
    <property type="entry name" value="CARKD"/>
</dbReference>
<sequence>MSGAPITLDAAWLRAHPLPVHEDVDKNARGRVVLIGGSARVPGGMRLTAEAAFQSGAGKVQLAVPDMLAIPLGVLLPEAGMFALPTDETGEIAGTGPVEQLLDHCDCLAIGPAMGSADAAGRVLDAVLPRAEECRVILDAAAVAAGHDRLPLLRRMTGRLILTPHAGEMAALTGEDRDVVTKNRAKMVVRLARDLGAVVLLKGPTTMLANPQGETALYGGGGAGLATGGFGDVLTGIIAGLSARGLGPWEAACWGVWLHGEAGRRLSERHGPMGFLARQLPAETPSLMRGI</sequence>
<dbReference type="GO" id="GO:0052856">
    <property type="term" value="F:NAD(P)HX epimerase activity"/>
    <property type="evidence" value="ECO:0007669"/>
    <property type="project" value="TreeGrafter"/>
</dbReference>
<keyword evidence="3 6" id="KW-0521">NADP</keyword>
<dbReference type="AlphaFoldDB" id="A0A6L6HUM6"/>
<organism evidence="8 9">
    <name type="scientific">Paracoccus lichenicola</name>
    <dbReference type="NCBI Taxonomy" id="2665644"/>
    <lineage>
        <taxon>Bacteria</taxon>
        <taxon>Pseudomonadati</taxon>
        <taxon>Pseudomonadota</taxon>
        <taxon>Alphaproteobacteria</taxon>
        <taxon>Rhodobacterales</taxon>
        <taxon>Paracoccaceae</taxon>
        <taxon>Paracoccus</taxon>
    </lineage>
</organism>
<keyword evidence="2 6" id="KW-0067">ATP-binding</keyword>
<dbReference type="RefSeq" id="WP_154765102.1">
    <property type="nucleotide sequence ID" value="NZ_WMBT01000007.1"/>
</dbReference>
<dbReference type="InterPro" id="IPR029056">
    <property type="entry name" value="Ribokinase-like"/>
</dbReference>
<evidence type="ECO:0000256" key="3">
    <source>
        <dbReference type="ARBA" id="ARBA00022857"/>
    </source>
</evidence>
<evidence type="ECO:0000256" key="5">
    <source>
        <dbReference type="ARBA" id="ARBA00023239"/>
    </source>
</evidence>
<reference evidence="8 9" key="1">
    <citation type="submission" date="2019-11" db="EMBL/GenBank/DDBJ databases">
        <authorList>
            <person name="Lang L."/>
        </authorList>
    </citation>
    <scope>NUCLEOTIDE SEQUENCE [LARGE SCALE GENOMIC DNA]</scope>
    <source>
        <strain evidence="8 9">YIM 132242</strain>
    </source>
</reference>
<dbReference type="EC" id="4.2.1.136" evidence="6"/>
<dbReference type="EMBL" id="WMBT01000007">
    <property type="protein sequence ID" value="MTE01018.1"/>
    <property type="molecule type" value="Genomic_DNA"/>
</dbReference>